<name>A0A0A9X6X5_LYGHE</name>
<dbReference type="AlphaFoldDB" id="A0A0A9X6X5"/>
<evidence type="ECO:0000256" key="1">
    <source>
        <dbReference type="SAM" id="MobiDB-lite"/>
    </source>
</evidence>
<reference evidence="3" key="3">
    <citation type="journal article" date="2016" name="Gigascience">
        <title>De novo construction of an expanded transcriptome assembly for the western tarnished plant bug, Lygus hesperus.</title>
        <authorList>
            <person name="Tassone E.E."/>
            <person name="Geib S.M."/>
            <person name="Hall B."/>
            <person name="Fabrick J.A."/>
            <person name="Brent C.S."/>
            <person name="Hull J.J."/>
        </authorList>
    </citation>
    <scope>NUCLEOTIDE SEQUENCE</scope>
</reference>
<reference evidence="2" key="2">
    <citation type="submission" date="2014-07" db="EMBL/GenBank/DDBJ databases">
        <authorList>
            <person name="Hull J."/>
        </authorList>
    </citation>
    <scope>NUCLEOTIDE SEQUENCE</scope>
</reference>
<gene>
    <name evidence="2" type="ORF">CM83_30106</name>
    <name evidence="3" type="ORF">g.9581</name>
</gene>
<feature type="region of interest" description="Disordered" evidence="1">
    <location>
        <begin position="85"/>
        <end position="112"/>
    </location>
</feature>
<dbReference type="EMBL" id="GBHO01027132">
    <property type="protein sequence ID" value="JAG16472.1"/>
    <property type="molecule type" value="Transcribed_RNA"/>
</dbReference>
<organism evidence="2">
    <name type="scientific">Lygus hesperus</name>
    <name type="common">Western plant bug</name>
    <dbReference type="NCBI Taxonomy" id="30085"/>
    <lineage>
        <taxon>Eukaryota</taxon>
        <taxon>Metazoa</taxon>
        <taxon>Ecdysozoa</taxon>
        <taxon>Arthropoda</taxon>
        <taxon>Hexapoda</taxon>
        <taxon>Insecta</taxon>
        <taxon>Pterygota</taxon>
        <taxon>Neoptera</taxon>
        <taxon>Paraneoptera</taxon>
        <taxon>Hemiptera</taxon>
        <taxon>Heteroptera</taxon>
        <taxon>Panheteroptera</taxon>
        <taxon>Cimicomorpha</taxon>
        <taxon>Miridae</taxon>
        <taxon>Mirini</taxon>
        <taxon>Lygus</taxon>
    </lineage>
</organism>
<dbReference type="SUPFAM" id="SSF52540">
    <property type="entry name" value="P-loop containing nucleoside triphosphate hydrolases"/>
    <property type="match status" value="1"/>
</dbReference>
<evidence type="ECO:0000313" key="3">
    <source>
        <dbReference type="EMBL" id="JAQ07451.1"/>
    </source>
</evidence>
<accession>A0A0A9X6X5</accession>
<dbReference type="InterPro" id="IPR027417">
    <property type="entry name" value="P-loop_NTPase"/>
</dbReference>
<protein>
    <submittedName>
        <fullName evidence="2">Uncharacterized protein</fullName>
    </submittedName>
</protein>
<evidence type="ECO:0000313" key="2">
    <source>
        <dbReference type="EMBL" id="JAG16472.1"/>
    </source>
</evidence>
<feature type="compositionally biased region" description="Pro residues" evidence="1">
    <location>
        <begin position="91"/>
        <end position="100"/>
    </location>
</feature>
<sequence>MSLQAATTGMSNNINNNNNSTLPPSIPLYSHPVSQMVSYDSSYNPAMFTAVNNNSNLINHSVAQNASLPLPIGISLASMSNSPLNHILPNLPSPPPPPLPSQAQQQQQLHHRQHPQIVTAAVNTTANVNSSNPNNTGFAGPFYTLLPPTSANTASVVSNMVVQSVPTVTGGSVSMTNTLPSPLLKQPQPPASLSASAPTVAPPLQVNETKISVGNATFAALHSNKPPKFSCIMLSGLPSTGKTTIGRALVQMLRKDGK</sequence>
<reference evidence="2" key="1">
    <citation type="journal article" date="2014" name="PLoS ONE">
        <title>Transcriptome-Based Identification of ABC Transporters in the Western Tarnished Plant Bug Lygus hesperus.</title>
        <authorList>
            <person name="Hull J.J."/>
            <person name="Chaney K."/>
            <person name="Geib S.M."/>
            <person name="Fabrick J.A."/>
            <person name="Brent C.S."/>
            <person name="Walsh D."/>
            <person name="Lavine L.C."/>
        </authorList>
    </citation>
    <scope>NUCLEOTIDE SEQUENCE</scope>
</reference>
<proteinExistence type="predicted"/>
<dbReference type="EMBL" id="GDHC01011178">
    <property type="protein sequence ID" value="JAQ07451.1"/>
    <property type="molecule type" value="Transcribed_RNA"/>
</dbReference>